<feature type="transmembrane region" description="Helical" evidence="9">
    <location>
        <begin position="122"/>
        <end position="144"/>
    </location>
</feature>
<dbReference type="RefSeq" id="WP_087008086.1">
    <property type="nucleotide sequence ID" value="NZ_FWFF01000017.1"/>
</dbReference>
<organism evidence="10 11">
    <name type="scientific">Brevibacterium yomogidense</name>
    <dbReference type="NCBI Taxonomy" id="946573"/>
    <lineage>
        <taxon>Bacteria</taxon>
        <taxon>Bacillati</taxon>
        <taxon>Actinomycetota</taxon>
        <taxon>Actinomycetes</taxon>
        <taxon>Micrococcales</taxon>
        <taxon>Brevibacteriaceae</taxon>
        <taxon>Brevibacterium</taxon>
    </lineage>
</organism>
<feature type="compositionally biased region" description="Low complexity" evidence="8">
    <location>
        <begin position="541"/>
        <end position="580"/>
    </location>
</feature>
<feature type="transmembrane region" description="Helical" evidence="9">
    <location>
        <begin position="181"/>
        <end position="200"/>
    </location>
</feature>
<dbReference type="EMBL" id="FWFF01000017">
    <property type="protein sequence ID" value="SLM99400.1"/>
    <property type="molecule type" value="Genomic_DNA"/>
</dbReference>
<reference evidence="11" key="1">
    <citation type="submission" date="2017-02" db="EMBL/GenBank/DDBJ databases">
        <authorList>
            <person name="Dridi B."/>
        </authorList>
    </citation>
    <scope>NUCLEOTIDE SEQUENCE [LARGE SCALE GENOMIC DNA]</scope>
    <source>
        <strain evidence="11">B Co 03.10</strain>
    </source>
</reference>
<feature type="transmembrane region" description="Helical" evidence="9">
    <location>
        <begin position="476"/>
        <end position="494"/>
    </location>
</feature>
<dbReference type="PROSITE" id="PS50283">
    <property type="entry name" value="NA_SOLUT_SYMP_3"/>
    <property type="match status" value="1"/>
</dbReference>
<feature type="transmembrane region" description="Helical" evidence="9">
    <location>
        <begin position="443"/>
        <end position="464"/>
    </location>
</feature>
<dbReference type="GO" id="GO:0022857">
    <property type="term" value="F:transmembrane transporter activity"/>
    <property type="evidence" value="ECO:0007669"/>
    <property type="project" value="InterPro"/>
</dbReference>
<dbReference type="Proteomes" id="UP000196581">
    <property type="component" value="Unassembled WGS sequence"/>
</dbReference>
<evidence type="ECO:0000256" key="9">
    <source>
        <dbReference type="SAM" id="Phobius"/>
    </source>
</evidence>
<evidence type="ECO:0000256" key="1">
    <source>
        <dbReference type="ARBA" id="ARBA00004141"/>
    </source>
</evidence>
<name>A0A1X6XJU2_9MICO</name>
<sequence length="597" mass="61625">MTTVGLWTLGLALAYTVWLVVGGRWVVARQEKGANFFVSGRSFSPWTVAFCITGLFSGSSYIAIVELSYRTGVSAIWYGVAETVQIILIALLLVKPLRRKLVVTVTGIIGDRFGRAAQGVSAVITGFTFPMYSLATAIAFASALTVITDVSLWQSIALTAVVLFAFLVFGGMRSVAFSQTMNVIVIGAMFVVGVWALMVSPGIDGMREFTAANPQMTAPASAGVSLIVAWFGTFIVNVPLAQAAFQMSMSARTPEDGQRGLFLAAVIGAPLIILGVVVGIGAASVMPGDGLPLIAISEYITQTVPPWAAAVFFLGMWACALGWAGPCQFSGATSLGRDLGGALRPRASQEQLVRYTRVALVVLTVVMIGFSILRAEESAWWNIMAWTLRNGATFAPVLAAFFWPVATRSGAMASLLGGFSAGFGWYALSGFSATEFYLGTHPVWVGMIVNMVALVSVSLLGGGWRLTGDARRRARGGAAAGAAVVLGVLLVANWEWAAGYGLTGLALFLVVAALFTVVLLVTVPVGGGAGAGETAEAAESAGAGERAGAGASASVGEMAGEGARASEAAGAVPDAEVAAGSETQARESATAAARPEA</sequence>
<feature type="transmembrane region" description="Helical" evidence="9">
    <location>
        <begin position="75"/>
        <end position="94"/>
    </location>
</feature>
<evidence type="ECO:0000256" key="5">
    <source>
        <dbReference type="ARBA" id="ARBA00022989"/>
    </source>
</evidence>
<keyword evidence="11" id="KW-1185">Reference proteome</keyword>
<keyword evidence="4 9" id="KW-0812">Transmembrane</keyword>
<evidence type="ECO:0000313" key="11">
    <source>
        <dbReference type="Proteomes" id="UP000196581"/>
    </source>
</evidence>
<feature type="transmembrane region" description="Helical" evidence="9">
    <location>
        <begin position="48"/>
        <end position="69"/>
    </location>
</feature>
<keyword evidence="5 9" id="KW-1133">Transmembrane helix</keyword>
<dbReference type="PANTHER" id="PTHR48086">
    <property type="entry name" value="SODIUM/PROLINE SYMPORTER-RELATED"/>
    <property type="match status" value="1"/>
</dbReference>
<feature type="transmembrane region" description="Helical" evidence="9">
    <location>
        <begin position="261"/>
        <end position="286"/>
    </location>
</feature>
<feature type="transmembrane region" description="Helical" evidence="9">
    <location>
        <begin position="6"/>
        <end position="27"/>
    </location>
</feature>
<gene>
    <name evidence="10" type="ORF">FM105_10990</name>
</gene>
<comment type="similarity">
    <text evidence="2 7">Belongs to the sodium:solute symporter (SSF) (TC 2.A.21) family.</text>
</comment>
<feature type="transmembrane region" description="Helical" evidence="9">
    <location>
        <begin position="306"/>
        <end position="331"/>
    </location>
</feature>
<feature type="region of interest" description="Disordered" evidence="8">
    <location>
        <begin position="541"/>
        <end position="597"/>
    </location>
</feature>
<dbReference type="GO" id="GO:0005886">
    <property type="term" value="C:plasma membrane"/>
    <property type="evidence" value="ECO:0007669"/>
    <property type="project" value="TreeGrafter"/>
</dbReference>
<dbReference type="AlphaFoldDB" id="A0A1X6XJU2"/>
<keyword evidence="6 9" id="KW-0472">Membrane</keyword>
<proteinExistence type="inferred from homology"/>
<evidence type="ECO:0000256" key="4">
    <source>
        <dbReference type="ARBA" id="ARBA00022692"/>
    </source>
</evidence>
<evidence type="ECO:0000313" key="10">
    <source>
        <dbReference type="EMBL" id="SLM99400.1"/>
    </source>
</evidence>
<feature type="transmembrane region" description="Helical" evidence="9">
    <location>
        <begin position="410"/>
        <end position="428"/>
    </location>
</feature>
<dbReference type="InterPro" id="IPR050277">
    <property type="entry name" value="Sodium:Solute_Symporter"/>
</dbReference>
<feature type="transmembrane region" description="Helical" evidence="9">
    <location>
        <begin position="500"/>
        <end position="521"/>
    </location>
</feature>
<feature type="transmembrane region" description="Helical" evidence="9">
    <location>
        <begin position="220"/>
        <end position="240"/>
    </location>
</feature>
<feature type="transmembrane region" description="Helical" evidence="9">
    <location>
        <begin position="379"/>
        <end position="403"/>
    </location>
</feature>
<dbReference type="InterPro" id="IPR001734">
    <property type="entry name" value="Na/solute_symporter"/>
</dbReference>
<dbReference type="InterPro" id="IPR038377">
    <property type="entry name" value="Na/Glc_symporter_sf"/>
</dbReference>
<feature type="transmembrane region" description="Helical" evidence="9">
    <location>
        <begin position="352"/>
        <end position="373"/>
    </location>
</feature>
<evidence type="ECO:0000256" key="8">
    <source>
        <dbReference type="SAM" id="MobiDB-lite"/>
    </source>
</evidence>
<keyword evidence="3" id="KW-0813">Transport</keyword>
<comment type="subcellular location">
    <subcellularLocation>
        <location evidence="1">Membrane</location>
        <topology evidence="1">Multi-pass membrane protein</topology>
    </subcellularLocation>
</comment>
<evidence type="ECO:0000256" key="6">
    <source>
        <dbReference type="ARBA" id="ARBA00023136"/>
    </source>
</evidence>
<dbReference type="PANTHER" id="PTHR48086:SF7">
    <property type="entry name" value="SODIUM-SOLUTE SYMPORTER-RELATED"/>
    <property type="match status" value="1"/>
</dbReference>
<protein>
    <submittedName>
        <fullName evidence="10">Sodium-solute symporter, putative</fullName>
    </submittedName>
</protein>
<dbReference type="Pfam" id="PF00474">
    <property type="entry name" value="SSF"/>
    <property type="match status" value="1"/>
</dbReference>
<evidence type="ECO:0000256" key="2">
    <source>
        <dbReference type="ARBA" id="ARBA00006434"/>
    </source>
</evidence>
<evidence type="ECO:0000256" key="3">
    <source>
        <dbReference type="ARBA" id="ARBA00022448"/>
    </source>
</evidence>
<accession>A0A1X6XJU2</accession>
<evidence type="ECO:0000256" key="7">
    <source>
        <dbReference type="RuleBase" id="RU362091"/>
    </source>
</evidence>
<dbReference type="Gene3D" id="1.20.1730.10">
    <property type="entry name" value="Sodium/glucose cotransporter"/>
    <property type="match status" value="1"/>
</dbReference>
<feature type="transmembrane region" description="Helical" evidence="9">
    <location>
        <begin position="150"/>
        <end position="169"/>
    </location>
</feature>
<dbReference type="CDD" id="cd10322">
    <property type="entry name" value="SLC5sbd"/>
    <property type="match status" value="1"/>
</dbReference>